<dbReference type="SUPFAM" id="SSF63825">
    <property type="entry name" value="YWTD domain"/>
    <property type="match status" value="1"/>
</dbReference>
<gene>
    <name evidence="2" type="ORF">KL86DYS1_30593</name>
</gene>
<dbReference type="EMBL" id="FLUM01000003">
    <property type="protein sequence ID" value="SBW03506.1"/>
    <property type="molecule type" value="Genomic_DNA"/>
</dbReference>
<dbReference type="InterPro" id="IPR014756">
    <property type="entry name" value="Ig_E-set"/>
</dbReference>
<name>A0A212JVL9_9BACT</name>
<dbReference type="Gene3D" id="2.120.10.30">
    <property type="entry name" value="TolB, C-terminal domain"/>
    <property type="match status" value="1"/>
</dbReference>
<dbReference type="SMART" id="SM00429">
    <property type="entry name" value="IPT"/>
    <property type="match status" value="1"/>
</dbReference>
<dbReference type="CDD" id="cd00603">
    <property type="entry name" value="IPT_PCSR"/>
    <property type="match status" value="1"/>
</dbReference>
<dbReference type="InterPro" id="IPR013783">
    <property type="entry name" value="Ig-like_fold"/>
</dbReference>
<dbReference type="PANTHER" id="PTHR13833">
    <property type="match status" value="1"/>
</dbReference>
<reference evidence="2" key="1">
    <citation type="submission" date="2016-04" db="EMBL/GenBank/DDBJ databases">
        <authorList>
            <person name="Evans L.H."/>
            <person name="Alamgir A."/>
            <person name="Owens N."/>
            <person name="Weber N.D."/>
            <person name="Virtaneva K."/>
            <person name="Barbian K."/>
            <person name="Babar A."/>
            <person name="Rosenke K."/>
        </authorList>
    </citation>
    <scope>NUCLEOTIDE SEQUENCE</scope>
    <source>
        <strain evidence="2">86-1</strain>
    </source>
</reference>
<dbReference type="Pfam" id="PF01833">
    <property type="entry name" value="TIG"/>
    <property type="match status" value="1"/>
</dbReference>
<dbReference type="PANTHER" id="PTHR13833:SF71">
    <property type="entry name" value="NHL DOMAIN-CONTAINING PROTEIN"/>
    <property type="match status" value="1"/>
</dbReference>
<evidence type="ECO:0000313" key="2">
    <source>
        <dbReference type="EMBL" id="SBW03506.1"/>
    </source>
</evidence>
<evidence type="ECO:0000259" key="1">
    <source>
        <dbReference type="SMART" id="SM00429"/>
    </source>
</evidence>
<organism evidence="2">
    <name type="scientific">uncultured Dysgonomonas sp</name>
    <dbReference type="NCBI Taxonomy" id="206096"/>
    <lineage>
        <taxon>Bacteria</taxon>
        <taxon>Pseudomonadati</taxon>
        <taxon>Bacteroidota</taxon>
        <taxon>Bacteroidia</taxon>
        <taxon>Bacteroidales</taxon>
        <taxon>Dysgonomonadaceae</taxon>
        <taxon>Dysgonomonas</taxon>
        <taxon>environmental samples</taxon>
    </lineage>
</organism>
<dbReference type="InterPro" id="IPR011042">
    <property type="entry name" value="6-blade_b-propeller_TolB-like"/>
</dbReference>
<feature type="domain" description="IPT/TIG" evidence="1">
    <location>
        <begin position="35"/>
        <end position="121"/>
    </location>
</feature>
<proteinExistence type="predicted"/>
<dbReference type="SUPFAM" id="SSF81296">
    <property type="entry name" value="E set domains"/>
    <property type="match status" value="1"/>
</dbReference>
<sequence length="423" mass="46670">MKKTILAILIIYLGLNVSCKDDNADPGKIYDPNKEMRISSFVPDSGGARTQIVIDGINFGSDTSLIRVEFSDKRIPATVIGANGSSIYCLVPPGQPDGKNDIYVKIGNQESHLSDKKFRYVVKEQVSLVTGQPDKGGDTDGSLSTALFRRMFAVFCVDGGSLITFGDGNPRLISLKDNTVVTLQNGVRILNGCMSKDRKTVYGVTLSYPHALYKYRKEALWRPELVTSTINIDKDLFACTLDDTEEWIYFYVTLNAEVWKMKLDDPSNIKKVCSVGSSVGYWGGITYSHFEDCFYIGGFDLSGIYRISKDGSKVDNYAGFHGFNYNDGLAKDAGIPHPAGITTDKEGNIYFTDVRAGTVRRIDYKTKIVTTIAGQPDVHGDKDGLPKEATFRDTYGINMDEEGNFYVTSSADSFGTIRKIAIE</sequence>
<protein>
    <submittedName>
        <fullName evidence="2">Putative NHL repeat containing protein</fullName>
    </submittedName>
</protein>
<dbReference type="Gene3D" id="2.60.40.10">
    <property type="entry name" value="Immunoglobulins"/>
    <property type="match status" value="1"/>
</dbReference>
<dbReference type="InterPro" id="IPR002909">
    <property type="entry name" value="IPT_dom"/>
</dbReference>
<accession>A0A212JVL9</accession>
<dbReference type="RefSeq" id="WP_296942553.1">
    <property type="nucleotide sequence ID" value="NZ_LT599032.1"/>
</dbReference>
<dbReference type="AlphaFoldDB" id="A0A212JVL9"/>